<sequence length="189" mass="20941">MSKLLTSADFTDMPWKNGGGTTRELFRLPAEGEFDLRLSMARVGQSGPFSYFPGVDRVLMLLSGDGFALDLAGEPHRLDTPFAPLHFAGEQAVHCRLLGGECLDFNLMVRRDWGRASLRVHRRRAGEGFISEGAQARLCYEHGDAPRLWLLEPGEALTLAPADASWPLIEIELYPHSLDAHSLSESRHA</sequence>
<comment type="caution">
    <text evidence="1">The sequence shown here is derived from an EMBL/GenBank/DDBJ whole genome shotgun (WGS) entry which is preliminary data.</text>
</comment>
<accession>A0A233RBR8</accession>
<proteinExistence type="predicted"/>
<dbReference type="CDD" id="cd20293">
    <property type="entry name" value="cupin_HutD_N"/>
    <property type="match status" value="1"/>
</dbReference>
<evidence type="ECO:0008006" key="3">
    <source>
        <dbReference type="Google" id="ProtNLM"/>
    </source>
</evidence>
<dbReference type="Pfam" id="PF05962">
    <property type="entry name" value="HutD"/>
    <property type="match status" value="1"/>
</dbReference>
<evidence type="ECO:0000313" key="1">
    <source>
        <dbReference type="EMBL" id="OXY80833.1"/>
    </source>
</evidence>
<reference evidence="1 2" key="1">
    <citation type="submission" date="2017-08" db="EMBL/GenBank/DDBJ databases">
        <title>A Genome Sequence of Oceanimonas doudoroffii ATCC 27123T.</title>
        <authorList>
            <person name="Brennan M.A."/>
            <person name="Maclea K.S."/>
            <person name="Mcclelland W.D."/>
            <person name="Trachtenberg A.M."/>
        </authorList>
    </citation>
    <scope>NUCLEOTIDE SEQUENCE [LARGE SCALE GENOMIC DNA]</scope>
    <source>
        <strain evidence="1 2">ATCC 27123</strain>
    </source>
</reference>
<evidence type="ECO:0000313" key="2">
    <source>
        <dbReference type="Proteomes" id="UP000242757"/>
    </source>
</evidence>
<dbReference type="PANTHER" id="PTHR37943">
    <property type="entry name" value="PROTEIN VES"/>
    <property type="match status" value="1"/>
</dbReference>
<dbReference type="EMBL" id="NBIM01000007">
    <property type="protein sequence ID" value="OXY80833.1"/>
    <property type="molecule type" value="Genomic_DNA"/>
</dbReference>
<dbReference type="InterPro" id="IPR014710">
    <property type="entry name" value="RmlC-like_jellyroll"/>
</dbReference>
<dbReference type="InterPro" id="IPR011051">
    <property type="entry name" value="RmlC_Cupin_sf"/>
</dbReference>
<dbReference type="InterPro" id="IPR010282">
    <property type="entry name" value="Uncharacterised_HutD/Ves"/>
</dbReference>
<dbReference type="OrthoDB" id="9800082at2"/>
<dbReference type="Gene3D" id="2.60.120.10">
    <property type="entry name" value="Jelly Rolls"/>
    <property type="match status" value="1"/>
</dbReference>
<keyword evidence="2" id="KW-1185">Reference proteome</keyword>
<dbReference type="PANTHER" id="PTHR37943:SF1">
    <property type="entry name" value="PROTEIN VES"/>
    <property type="match status" value="1"/>
</dbReference>
<name>A0A233RBR8_9GAMM</name>
<gene>
    <name evidence="1" type="ORF">B6S08_15505</name>
</gene>
<dbReference type="SUPFAM" id="SSF51182">
    <property type="entry name" value="RmlC-like cupins"/>
    <property type="match status" value="1"/>
</dbReference>
<protein>
    <recommendedName>
        <fullName evidence="3">HutD family protein</fullName>
    </recommendedName>
</protein>
<dbReference type="Proteomes" id="UP000242757">
    <property type="component" value="Unassembled WGS sequence"/>
</dbReference>
<organism evidence="1 2">
    <name type="scientific">Oceanimonas doudoroffii</name>
    <dbReference type="NCBI Taxonomy" id="84158"/>
    <lineage>
        <taxon>Bacteria</taxon>
        <taxon>Pseudomonadati</taxon>
        <taxon>Pseudomonadota</taxon>
        <taxon>Gammaproteobacteria</taxon>
        <taxon>Aeromonadales</taxon>
        <taxon>Aeromonadaceae</taxon>
        <taxon>Oceanimonas</taxon>
    </lineage>
</organism>
<dbReference type="AlphaFoldDB" id="A0A233RBR8"/>
<dbReference type="RefSeq" id="WP_094201720.1">
    <property type="nucleotide sequence ID" value="NZ_NBIM01000007.1"/>
</dbReference>